<dbReference type="InterPro" id="IPR000916">
    <property type="entry name" value="Bet_v_I/MLP"/>
</dbReference>
<dbReference type="GO" id="GO:0005737">
    <property type="term" value="C:cytoplasm"/>
    <property type="evidence" value="ECO:0007669"/>
    <property type="project" value="TreeGrafter"/>
</dbReference>
<evidence type="ECO:0000313" key="5">
    <source>
        <dbReference type="Proteomes" id="UP001177140"/>
    </source>
</evidence>
<name>A0AA41VR23_PAPNU</name>
<dbReference type="SUPFAM" id="SSF55961">
    <property type="entry name" value="Bet v1-like"/>
    <property type="match status" value="1"/>
</dbReference>
<dbReference type="PANTHER" id="PTHR31213">
    <property type="entry name" value="OS08G0374000 PROTEIN-RELATED"/>
    <property type="match status" value="1"/>
</dbReference>
<dbReference type="GO" id="GO:0010427">
    <property type="term" value="F:abscisic acid binding"/>
    <property type="evidence" value="ECO:0007669"/>
    <property type="project" value="TreeGrafter"/>
</dbReference>
<gene>
    <name evidence="4" type="ORF">MKW94_018648</name>
</gene>
<accession>A0AA41VR23</accession>
<dbReference type="Pfam" id="PF00407">
    <property type="entry name" value="Bet_v_1"/>
    <property type="match status" value="1"/>
</dbReference>
<reference evidence="4" key="1">
    <citation type="submission" date="2022-03" db="EMBL/GenBank/DDBJ databases">
        <title>A functionally conserved STORR gene fusion in Papaver species that diverged 16.8 million years ago.</title>
        <authorList>
            <person name="Catania T."/>
        </authorList>
    </citation>
    <scope>NUCLEOTIDE SEQUENCE</scope>
    <source>
        <strain evidence="4">S-191538</strain>
    </source>
</reference>
<dbReference type="Gene3D" id="3.30.530.20">
    <property type="match status" value="1"/>
</dbReference>
<feature type="domain" description="Bet v I/Major latex protein" evidence="3">
    <location>
        <begin position="4"/>
        <end position="138"/>
    </location>
</feature>
<comment type="similarity">
    <text evidence="1">Belongs to the BetVI family.</text>
</comment>
<dbReference type="GO" id="GO:0006952">
    <property type="term" value="P:defense response"/>
    <property type="evidence" value="ECO:0007669"/>
    <property type="project" value="InterPro"/>
</dbReference>
<dbReference type="CDD" id="cd07816">
    <property type="entry name" value="Bet_v1-like"/>
    <property type="match status" value="1"/>
</dbReference>
<dbReference type="GO" id="GO:0005634">
    <property type="term" value="C:nucleus"/>
    <property type="evidence" value="ECO:0007669"/>
    <property type="project" value="TreeGrafter"/>
</dbReference>
<evidence type="ECO:0000259" key="3">
    <source>
        <dbReference type="Pfam" id="PF00407"/>
    </source>
</evidence>
<dbReference type="EMBL" id="JAJJMA010274461">
    <property type="protein sequence ID" value="MCL7045842.1"/>
    <property type="molecule type" value="Genomic_DNA"/>
</dbReference>
<comment type="caution">
    <text evidence="4">The sequence shown here is derived from an EMBL/GenBank/DDBJ whole genome shotgun (WGS) entry which is preliminary data.</text>
</comment>
<proteinExistence type="inferred from homology"/>
<evidence type="ECO:0000256" key="2">
    <source>
        <dbReference type="ARBA" id="ARBA00022589"/>
    </source>
</evidence>
<organism evidence="4 5">
    <name type="scientific">Papaver nudicaule</name>
    <name type="common">Iceland poppy</name>
    <dbReference type="NCBI Taxonomy" id="74823"/>
    <lineage>
        <taxon>Eukaryota</taxon>
        <taxon>Viridiplantae</taxon>
        <taxon>Streptophyta</taxon>
        <taxon>Embryophyta</taxon>
        <taxon>Tracheophyta</taxon>
        <taxon>Spermatophyta</taxon>
        <taxon>Magnoliopsida</taxon>
        <taxon>Ranunculales</taxon>
        <taxon>Papaveraceae</taxon>
        <taxon>Papaveroideae</taxon>
        <taxon>Papaver</taxon>
    </lineage>
</organism>
<evidence type="ECO:0000256" key="1">
    <source>
        <dbReference type="ARBA" id="ARBA00009744"/>
    </source>
</evidence>
<dbReference type="GO" id="GO:0009820">
    <property type="term" value="P:alkaloid metabolic process"/>
    <property type="evidence" value="ECO:0007669"/>
    <property type="project" value="UniProtKB-KW"/>
</dbReference>
<dbReference type="GO" id="GO:0038023">
    <property type="term" value="F:signaling receptor activity"/>
    <property type="evidence" value="ECO:0007669"/>
    <property type="project" value="TreeGrafter"/>
</dbReference>
<dbReference type="AlphaFoldDB" id="A0AA41VR23"/>
<sequence>MRYEFINEFEVSASADEVWAIYSSPNFHTLTVQLLPNTLKSKDILEGDGCSVGTILCVVLLPGHGLPASKEKIVTVDQERRLKEIQTIEGGYLEMGCTFSILSFEIVAKGINACVIKSVAKYEINDDLAASVSGRLHTYLDGCVAIAQGISKQLPEQNARAAINLQQPFII</sequence>
<evidence type="ECO:0000313" key="4">
    <source>
        <dbReference type="EMBL" id="MCL7045842.1"/>
    </source>
</evidence>
<dbReference type="InterPro" id="IPR050279">
    <property type="entry name" value="Plant_def-hormone_signal"/>
</dbReference>
<keyword evidence="5" id="KW-1185">Reference proteome</keyword>
<dbReference type="GO" id="GO:0004864">
    <property type="term" value="F:protein phosphatase inhibitor activity"/>
    <property type="evidence" value="ECO:0007669"/>
    <property type="project" value="TreeGrafter"/>
</dbReference>
<keyword evidence="2" id="KW-0017">Alkaloid metabolism</keyword>
<protein>
    <recommendedName>
        <fullName evidence="3">Bet v I/Major latex protein domain-containing protein</fullName>
    </recommendedName>
</protein>
<dbReference type="PANTHER" id="PTHR31213:SF19">
    <property type="entry name" value="BET V I_MAJOR LATEX PROTEIN DOMAIN-CONTAINING PROTEIN"/>
    <property type="match status" value="1"/>
</dbReference>
<dbReference type="Proteomes" id="UP001177140">
    <property type="component" value="Unassembled WGS sequence"/>
</dbReference>
<dbReference type="GO" id="GO:0009738">
    <property type="term" value="P:abscisic acid-activated signaling pathway"/>
    <property type="evidence" value="ECO:0007669"/>
    <property type="project" value="TreeGrafter"/>
</dbReference>
<dbReference type="InterPro" id="IPR023393">
    <property type="entry name" value="START-like_dom_sf"/>
</dbReference>